<reference evidence="2 3" key="1">
    <citation type="journal article" date="2012" name="Genome Biol.">
        <title>Genome and low-iron response of an oceanic diatom adapted to chronic iron limitation.</title>
        <authorList>
            <person name="Lommer M."/>
            <person name="Specht M."/>
            <person name="Roy A.S."/>
            <person name="Kraemer L."/>
            <person name="Andreson R."/>
            <person name="Gutowska M.A."/>
            <person name="Wolf J."/>
            <person name="Bergner S.V."/>
            <person name="Schilhabel M.B."/>
            <person name="Klostermeier U.C."/>
            <person name="Beiko R.G."/>
            <person name="Rosenstiel P."/>
            <person name="Hippler M."/>
            <person name="Laroche J."/>
        </authorList>
    </citation>
    <scope>NUCLEOTIDE SEQUENCE [LARGE SCALE GENOMIC DNA]</scope>
    <source>
        <strain evidence="2 3">CCMP1005</strain>
    </source>
</reference>
<evidence type="ECO:0000256" key="1">
    <source>
        <dbReference type="SAM" id="Phobius"/>
    </source>
</evidence>
<dbReference type="AlphaFoldDB" id="K0SE94"/>
<comment type="caution">
    <text evidence="2">The sequence shown here is derived from an EMBL/GenBank/DDBJ whole genome shotgun (WGS) entry which is preliminary data.</text>
</comment>
<keyword evidence="3" id="KW-1185">Reference proteome</keyword>
<feature type="transmembrane region" description="Helical" evidence="1">
    <location>
        <begin position="9"/>
        <end position="28"/>
    </location>
</feature>
<organism evidence="2 3">
    <name type="scientific">Thalassiosira oceanica</name>
    <name type="common">Marine diatom</name>
    <dbReference type="NCBI Taxonomy" id="159749"/>
    <lineage>
        <taxon>Eukaryota</taxon>
        <taxon>Sar</taxon>
        <taxon>Stramenopiles</taxon>
        <taxon>Ochrophyta</taxon>
        <taxon>Bacillariophyta</taxon>
        <taxon>Coscinodiscophyceae</taxon>
        <taxon>Thalassiosirophycidae</taxon>
        <taxon>Thalassiosirales</taxon>
        <taxon>Thalassiosiraceae</taxon>
        <taxon>Thalassiosira</taxon>
    </lineage>
</organism>
<gene>
    <name evidence="2" type="ORF">THAOC_20558</name>
</gene>
<protein>
    <submittedName>
        <fullName evidence="2">Uncharacterized protein</fullName>
    </submittedName>
</protein>
<evidence type="ECO:0000313" key="2">
    <source>
        <dbReference type="EMBL" id="EJK59246.1"/>
    </source>
</evidence>
<keyword evidence="1" id="KW-1133">Transmembrane helix</keyword>
<keyword evidence="1" id="KW-0812">Transmembrane</keyword>
<sequence length="177" mass="18985">MVEFLKPVTLLRLAVATSFSCCVVVLYWTTASIGISGRNSDDSLSFGVPHVYYSENSLSERALFRYGNATLALHQAQASNAMSARAGVNGVKATHATAPTVTGRSQNACLVTSYGTDGIGHQLEVRLLQSPWILLTAETALLVGENPGQALVYRCRRGVTWAAVLRPPPHGRGAAWR</sequence>
<name>K0SE94_THAOC</name>
<evidence type="ECO:0000313" key="3">
    <source>
        <dbReference type="Proteomes" id="UP000266841"/>
    </source>
</evidence>
<accession>K0SE94</accession>
<proteinExistence type="predicted"/>
<dbReference type="Proteomes" id="UP000266841">
    <property type="component" value="Unassembled WGS sequence"/>
</dbReference>
<dbReference type="EMBL" id="AGNL01023279">
    <property type="protein sequence ID" value="EJK59246.1"/>
    <property type="molecule type" value="Genomic_DNA"/>
</dbReference>
<keyword evidence="1" id="KW-0472">Membrane</keyword>